<keyword evidence="2 6" id="KW-0547">Nucleotide-binding</keyword>
<accession>A0ABD3QNC3</accession>
<dbReference type="InterPro" id="IPR024185">
    <property type="entry name" value="FTHF_cligase-like_sf"/>
</dbReference>
<evidence type="ECO:0000313" key="8">
    <source>
        <dbReference type="Proteomes" id="UP001516023"/>
    </source>
</evidence>
<dbReference type="Gene3D" id="3.40.50.10420">
    <property type="entry name" value="NagB/RpiA/CoA transferase-like"/>
    <property type="match status" value="1"/>
</dbReference>
<comment type="catalytic activity">
    <reaction evidence="4">
        <text>(6S)-5-formyl-5,6,7,8-tetrahydrofolate + ATP = (6R)-5,10-methenyltetrahydrofolate + ADP + phosphate</text>
        <dbReference type="Rhea" id="RHEA:10488"/>
        <dbReference type="ChEBI" id="CHEBI:30616"/>
        <dbReference type="ChEBI" id="CHEBI:43474"/>
        <dbReference type="ChEBI" id="CHEBI:57455"/>
        <dbReference type="ChEBI" id="CHEBI:57457"/>
        <dbReference type="ChEBI" id="CHEBI:456216"/>
        <dbReference type="EC" id="6.3.3.2"/>
    </reaction>
</comment>
<dbReference type="SUPFAM" id="SSF100950">
    <property type="entry name" value="NagB/RpiA/CoA transferase-like"/>
    <property type="match status" value="1"/>
</dbReference>
<evidence type="ECO:0000256" key="5">
    <source>
        <dbReference type="ARBA" id="ARBA00038966"/>
    </source>
</evidence>
<gene>
    <name evidence="7" type="ORF">HJC23_001166</name>
</gene>
<evidence type="ECO:0000313" key="7">
    <source>
        <dbReference type="EMBL" id="KAL3801770.1"/>
    </source>
</evidence>
<organism evidence="7 8">
    <name type="scientific">Cyclotella cryptica</name>
    <dbReference type="NCBI Taxonomy" id="29204"/>
    <lineage>
        <taxon>Eukaryota</taxon>
        <taxon>Sar</taxon>
        <taxon>Stramenopiles</taxon>
        <taxon>Ochrophyta</taxon>
        <taxon>Bacillariophyta</taxon>
        <taxon>Coscinodiscophyceae</taxon>
        <taxon>Thalassiosirophycidae</taxon>
        <taxon>Stephanodiscales</taxon>
        <taxon>Stephanodiscaceae</taxon>
        <taxon>Cyclotella</taxon>
    </lineage>
</organism>
<dbReference type="Proteomes" id="UP001516023">
    <property type="component" value="Unassembled WGS sequence"/>
</dbReference>
<protein>
    <recommendedName>
        <fullName evidence="5">5-formyltetrahydrofolate cyclo-ligase</fullName>
        <ecNumber evidence="5">6.3.3.2</ecNumber>
    </recommendedName>
</protein>
<dbReference type="Pfam" id="PF01812">
    <property type="entry name" value="5-FTHF_cyc-lig"/>
    <property type="match status" value="1"/>
</dbReference>
<feature type="binding site" evidence="6">
    <location>
        <begin position="169"/>
        <end position="177"/>
    </location>
    <ligand>
        <name>ATP</name>
        <dbReference type="ChEBI" id="CHEBI:30616"/>
    </ligand>
</feature>
<evidence type="ECO:0000256" key="3">
    <source>
        <dbReference type="ARBA" id="ARBA00022840"/>
    </source>
</evidence>
<keyword evidence="8" id="KW-1185">Reference proteome</keyword>
<dbReference type="InterPro" id="IPR037171">
    <property type="entry name" value="NagB/RpiA_transferase-like"/>
</dbReference>
<name>A0ABD3QNC3_9STRA</name>
<evidence type="ECO:0000256" key="4">
    <source>
        <dbReference type="ARBA" id="ARBA00036539"/>
    </source>
</evidence>
<dbReference type="PANTHER" id="PTHR23407:SF1">
    <property type="entry name" value="5-FORMYLTETRAHYDROFOLATE CYCLO-LIGASE"/>
    <property type="match status" value="1"/>
</dbReference>
<sequence length="244" mass="27385">MNKEELSTLRQRKQVLRKEVRARIKETFPANEASKLLRDSNLVFSRLFDLPQYQSAKSIGFFLSMPSGEIQTRDAIRQIVQDGKVLFVPRVGLDFEKCDMDMVGALVPPSSASDQDELFYDCWPKNKWNIPEPPIENDAHGNALSLIAQPGDIDLLLVPGLAFDSNGHRLGQGKGYYDRFISKMRGTADENEPGERKPLLVGVCLDEQFLDYDGFDGIPVTDHDYIMDMVITPTKTLVVAMTSG</sequence>
<dbReference type="EC" id="6.3.3.2" evidence="5"/>
<dbReference type="InterPro" id="IPR002698">
    <property type="entry name" value="FTHF_cligase"/>
</dbReference>
<evidence type="ECO:0000256" key="2">
    <source>
        <dbReference type="ARBA" id="ARBA00022741"/>
    </source>
</evidence>
<keyword evidence="3 6" id="KW-0067">ATP-binding</keyword>
<dbReference type="AlphaFoldDB" id="A0ABD3QNC3"/>
<feature type="binding site" evidence="6">
    <location>
        <position position="63"/>
    </location>
    <ligand>
        <name>substrate</name>
    </ligand>
</feature>
<reference evidence="7 8" key="1">
    <citation type="journal article" date="2020" name="G3 (Bethesda)">
        <title>Improved Reference Genome for Cyclotella cryptica CCMP332, a Model for Cell Wall Morphogenesis, Salinity Adaptation, and Lipid Production in Diatoms (Bacillariophyta).</title>
        <authorList>
            <person name="Roberts W.R."/>
            <person name="Downey K.M."/>
            <person name="Ruck E.C."/>
            <person name="Traller J.C."/>
            <person name="Alverson A.J."/>
        </authorList>
    </citation>
    <scope>NUCLEOTIDE SEQUENCE [LARGE SCALE GENOMIC DNA]</scope>
    <source>
        <strain evidence="7 8">CCMP332</strain>
    </source>
</reference>
<comment type="similarity">
    <text evidence="1">Belongs to the 5-formyltetrahydrofolate cyclo-ligase family.</text>
</comment>
<feature type="binding site" evidence="6">
    <location>
        <position position="69"/>
    </location>
    <ligand>
        <name>substrate</name>
    </ligand>
</feature>
<dbReference type="PIRSF" id="PIRSF006806">
    <property type="entry name" value="FTHF_cligase"/>
    <property type="match status" value="1"/>
</dbReference>
<comment type="caution">
    <text evidence="7">The sequence shown here is derived from an EMBL/GenBank/DDBJ whole genome shotgun (WGS) entry which is preliminary data.</text>
</comment>
<dbReference type="EMBL" id="JABMIG020000024">
    <property type="protein sequence ID" value="KAL3801770.1"/>
    <property type="molecule type" value="Genomic_DNA"/>
</dbReference>
<evidence type="ECO:0000256" key="6">
    <source>
        <dbReference type="PIRSR" id="PIRSR006806-1"/>
    </source>
</evidence>
<proteinExistence type="inferred from homology"/>
<dbReference type="PANTHER" id="PTHR23407">
    <property type="entry name" value="ATPASE INHIBITOR/5-FORMYLTETRAHYDROFOLATE CYCLO-LIGASE"/>
    <property type="match status" value="1"/>
</dbReference>
<dbReference type="GO" id="GO:0005524">
    <property type="term" value="F:ATP binding"/>
    <property type="evidence" value="ECO:0007669"/>
    <property type="project" value="UniProtKB-KW"/>
</dbReference>
<dbReference type="GO" id="GO:0030272">
    <property type="term" value="F:5-formyltetrahydrofolate cyclo-ligase activity"/>
    <property type="evidence" value="ECO:0007669"/>
    <property type="project" value="UniProtKB-EC"/>
</dbReference>
<evidence type="ECO:0000256" key="1">
    <source>
        <dbReference type="ARBA" id="ARBA00010638"/>
    </source>
</evidence>